<proteinExistence type="predicted"/>
<feature type="transmembrane region" description="Helical" evidence="2">
    <location>
        <begin position="448"/>
        <end position="466"/>
    </location>
</feature>
<evidence type="ECO:0000256" key="1">
    <source>
        <dbReference type="SAM" id="MobiDB-lite"/>
    </source>
</evidence>
<gene>
    <name evidence="3" type="ORF">SRS1_14884</name>
</gene>
<organism evidence="3 4">
    <name type="scientific">Sporisorium reilianum f. sp. reilianum</name>
    <dbReference type="NCBI Taxonomy" id="72559"/>
    <lineage>
        <taxon>Eukaryota</taxon>
        <taxon>Fungi</taxon>
        <taxon>Dikarya</taxon>
        <taxon>Basidiomycota</taxon>
        <taxon>Ustilaginomycotina</taxon>
        <taxon>Ustilaginomycetes</taxon>
        <taxon>Ustilaginales</taxon>
        <taxon>Ustilaginaceae</taxon>
        <taxon>Sporisorium</taxon>
    </lineage>
</organism>
<feature type="region of interest" description="Disordered" evidence="1">
    <location>
        <begin position="1"/>
        <end position="22"/>
    </location>
</feature>
<feature type="region of interest" description="Disordered" evidence="1">
    <location>
        <begin position="338"/>
        <end position="359"/>
    </location>
</feature>
<sequence>MSQSEAPHIEAGPSSAPSRYVSSVRRCKTLSDATSTSSRLHHHATASNVATTSMLHQLALPIQLESQSSDAVPRLRDGPVSPSKRGETLRAYSRQRRVFSGSGDRAPASPEQRTRALSPTGLASPSMRRPHPSRGYFHTPGFPDAAGSGPHFPRSSPDSDDTERDLSPANHVFGLFGDEPCWSMSSTPSLTSPTSTLSRSTSLRSAASDRSALMGGSRYLSLNGSSDLSNGVMENLSSDCSVSTWTRRARRWSNSVSRRMGISALNHTIHSTTTPYLKAGLQELRSIFDVDTLGVAVDDQEDSDLEGASPLDRRTHPHMDEKAPSLLLGAADVGLAPPLFESPETMSPALSRQSSSKDHELAVPVAPSRPSLNFTSQVYEPPATHRRAQSWRKHRSLSVSTFPSPALPASMTGQMESFCNARSGSSRSSPFYSTREMTARSQSVRTPLVAVALAALSVVIVGVCALETSMHPDAASLPLTTFMLAQSVFALVGVLGLALQRRWVIDLASRLIRAHVLGQVLIALAALRSLSRTAFYRHTREQKSFIGTAAAGVLTSPRFLAASNAVADPHQSAVGSFRDQLTYVCVFVVQAALPLVLALWAQYAVATALSRIARTLPSASQQHSKREQQSVQQRIAPVVRVSNADGYASERMRLNSENPTMSKGSSHMALTQRGEGWLGFVIARIDVNDTVAPAAKFELDATELSTRLEHLARAETPTQRSIASIANTSA</sequence>
<keyword evidence="2" id="KW-0472">Membrane</keyword>
<dbReference type="Proteomes" id="UP000239563">
    <property type="component" value="Chromosome XI"/>
</dbReference>
<feature type="compositionally biased region" description="Polar residues" evidence="1">
    <location>
        <begin position="344"/>
        <end position="354"/>
    </location>
</feature>
<feature type="transmembrane region" description="Helical" evidence="2">
    <location>
        <begin position="478"/>
        <end position="499"/>
    </location>
</feature>
<keyword evidence="2" id="KW-0812">Transmembrane</keyword>
<protein>
    <submittedName>
        <fullName evidence="3">Uncharacterized protein</fullName>
    </submittedName>
</protein>
<name>A0A2N8UH03_9BASI</name>
<feature type="region of interest" description="Disordered" evidence="1">
    <location>
        <begin position="299"/>
        <end position="319"/>
    </location>
</feature>
<evidence type="ECO:0000256" key="2">
    <source>
        <dbReference type="SAM" id="Phobius"/>
    </source>
</evidence>
<evidence type="ECO:0000313" key="3">
    <source>
        <dbReference type="EMBL" id="SJX64234.1"/>
    </source>
</evidence>
<accession>A0A2N8UH03</accession>
<feature type="region of interest" description="Disordered" evidence="1">
    <location>
        <begin position="185"/>
        <end position="209"/>
    </location>
</feature>
<keyword evidence="2" id="KW-1133">Transmembrane helix</keyword>
<dbReference type="AlphaFoldDB" id="A0A2N8UH03"/>
<feature type="transmembrane region" description="Helical" evidence="2">
    <location>
        <begin position="511"/>
        <end position="531"/>
    </location>
</feature>
<feature type="transmembrane region" description="Helical" evidence="2">
    <location>
        <begin position="581"/>
        <end position="601"/>
    </location>
</feature>
<dbReference type="EMBL" id="LT795064">
    <property type="protein sequence ID" value="SJX64234.1"/>
    <property type="molecule type" value="Genomic_DNA"/>
</dbReference>
<reference evidence="3 4" key="1">
    <citation type="submission" date="2017-02" db="EMBL/GenBank/DDBJ databases">
        <authorList>
            <person name="Peterson S.W."/>
        </authorList>
    </citation>
    <scope>NUCLEOTIDE SEQUENCE [LARGE SCALE GENOMIC DNA]</scope>
    <source>
        <strain evidence="3 4">SRS1_H2-8</strain>
    </source>
</reference>
<evidence type="ECO:0000313" key="4">
    <source>
        <dbReference type="Proteomes" id="UP000239563"/>
    </source>
</evidence>
<feature type="region of interest" description="Disordered" evidence="1">
    <location>
        <begin position="69"/>
        <end position="170"/>
    </location>
</feature>